<dbReference type="EMBL" id="CAXLJM020000058">
    <property type="protein sequence ID" value="CAL8119354.1"/>
    <property type="molecule type" value="Genomic_DNA"/>
</dbReference>
<reference evidence="2 3" key="1">
    <citation type="submission" date="2024-08" db="EMBL/GenBank/DDBJ databases">
        <authorList>
            <person name="Cucini C."/>
            <person name="Frati F."/>
        </authorList>
    </citation>
    <scope>NUCLEOTIDE SEQUENCE [LARGE SCALE GENOMIC DNA]</scope>
</reference>
<evidence type="ECO:0000256" key="1">
    <source>
        <dbReference type="SAM" id="MobiDB-lite"/>
    </source>
</evidence>
<feature type="compositionally biased region" description="Low complexity" evidence="1">
    <location>
        <begin position="169"/>
        <end position="199"/>
    </location>
</feature>
<feature type="region of interest" description="Disordered" evidence="1">
    <location>
        <begin position="152"/>
        <end position="200"/>
    </location>
</feature>
<sequence>MDCTFESLANLGQSCELPAPNFTMTNQPPPVSSETEMSCTEFSNPNAPVTTTTTNNYNTTSSNNQLCIDDWKKRWESDYNLCSTEQDTSANGNSFQNDSTRTYAIPSGVDVYNPPIVRNEDRSPTLETMMAETESSINLMTPKLAFTLGGCKRSRRMPFPPSENKKKLVLSPKLSSPMKTSKNLDQSSPSSLTASATSLQDKKKRMMYSQACDILNPLSNNCGNLPLPSSSGLLPVRIGVERPGLAMMGESQFQTSQMNNSLMNSINTLDFKQTSDPCVDTRWHWVTNMKSQGDNDNETREKAQKKISRNVRATKNIKRKCTLDEGIAKNTGKKQTVIQVTDLEPPEPTQGMVDIVKQVVRD</sequence>
<feature type="compositionally biased region" description="Polar residues" evidence="1">
    <location>
        <begin position="28"/>
        <end position="42"/>
    </location>
</feature>
<evidence type="ECO:0000313" key="3">
    <source>
        <dbReference type="Proteomes" id="UP001642540"/>
    </source>
</evidence>
<comment type="caution">
    <text evidence="2">The sequence shown here is derived from an EMBL/GenBank/DDBJ whole genome shotgun (WGS) entry which is preliminary data.</text>
</comment>
<keyword evidence="3" id="KW-1185">Reference proteome</keyword>
<dbReference type="Proteomes" id="UP001642540">
    <property type="component" value="Unassembled WGS sequence"/>
</dbReference>
<feature type="region of interest" description="Disordered" evidence="1">
    <location>
        <begin position="28"/>
        <end position="57"/>
    </location>
</feature>
<protein>
    <submittedName>
        <fullName evidence="2">Uncharacterized protein</fullName>
    </submittedName>
</protein>
<proteinExistence type="predicted"/>
<name>A0ABP1R411_9HEXA</name>
<gene>
    <name evidence="2" type="ORF">ODALV1_LOCUS18514</name>
</gene>
<evidence type="ECO:0000313" key="2">
    <source>
        <dbReference type="EMBL" id="CAL8119354.1"/>
    </source>
</evidence>
<organism evidence="2 3">
    <name type="scientific">Orchesella dallaii</name>
    <dbReference type="NCBI Taxonomy" id="48710"/>
    <lineage>
        <taxon>Eukaryota</taxon>
        <taxon>Metazoa</taxon>
        <taxon>Ecdysozoa</taxon>
        <taxon>Arthropoda</taxon>
        <taxon>Hexapoda</taxon>
        <taxon>Collembola</taxon>
        <taxon>Entomobryomorpha</taxon>
        <taxon>Entomobryoidea</taxon>
        <taxon>Orchesellidae</taxon>
        <taxon>Orchesellinae</taxon>
        <taxon>Orchesella</taxon>
    </lineage>
</organism>
<accession>A0ABP1R411</accession>
<feature type="compositionally biased region" description="Low complexity" evidence="1">
    <location>
        <begin position="43"/>
        <end position="57"/>
    </location>
</feature>